<keyword evidence="2" id="KW-1185">Reference proteome</keyword>
<organism evidence="1 2">
    <name type="scientific">Papaver somniferum</name>
    <name type="common">Opium poppy</name>
    <dbReference type="NCBI Taxonomy" id="3469"/>
    <lineage>
        <taxon>Eukaryota</taxon>
        <taxon>Viridiplantae</taxon>
        <taxon>Streptophyta</taxon>
        <taxon>Embryophyta</taxon>
        <taxon>Tracheophyta</taxon>
        <taxon>Spermatophyta</taxon>
        <taxon>Magnoliopsida</taxon>
        <taxon>Ranunculales</taxon>
        <taxon>Papaveraceae</taxon>
        <taxon>Papaveroideae</taxon>
        <taxon>Papaver</taxon>
    </lineage>
</organism>
<dbReference type="EMBL" id="CM010718">
    <property type="protein sequence ID" value="RZC59648.1"/>
    <property type="molecule type" value="Genomic_DNA"/>
</dbReference>
<dbReference type="AlphaFoldDB" id="A0A4Y7JIL6"/>
<proteinExistence type="predicted"/>
<evidence type="ECO:0000313" key="2">
    <source>
        <dbReference type="Proteomes" id="UP000316621"/>
    </source>
</evidence>
<reference evidence="1 2" key="1">
    <citation type="journal article" date="2018" name="Science">
        <title>The opium poppy genome and morphinan production.</title>
        <authorList>
            <person name="Guo L."/>
            <person name="Winzer T."/>
            <person name="Yang X."/>
            <person name="Li Y."/>
            <person name="Ning Z."/>
            <person name="He Z."/>
            <person name="Teodor R."/>
            <person name="Lu Y."/>
            <person name="Bowser T.A."/>
            <person name="Graham I.A."/>
            <person name="Ye K."/>
        </authorList>
    </citation>
    <scope>NUCLEOTIDE SEQUENCE [LARGE SCALE GENOMIC DNA]</scope>
    <source>
        <strain evidence="2">cv. HN1</strain>
        <tissue evidence="1">Leaves</tissue>
    </source>
</reference>
<name>A0A4Y7JIL6_PAPSO</name>
<protein>
    <submittedName>
        <fullName evidence="1">Uncharacterized protein</fullName>
    </submittedName>
</protein>
<dbReference type="STRING" id="3469.A0A4Y7JIL6"/>
<accession>A0A4Y7JIL6</accession>
<evidence type="ECO:0000313" key="1">
    <source>
        <dbReference type="EMBL" id="RZC59648.1"/>
    </source>
</evidence>
<sequence length="129" mass="14293">MSSRLLRLNAFRGEPASSGFEWHFTPNHNSSADSSTSVGSDLHLVSPKLHPDSLSLRLRWVPLTKPLPMSRRLILQQARGQSPGSSHCLGAYGFMFYFTPRWGFFSPFPHGTTSLSVTQEYLALQGGPC</sequence>
<dbReference type="Proteomes" id="UP000316621">
    <property type="component" value="Chromosome 4"/>
</dbReference>
<dbReference type="Gramene" id="RZC59648">
    <property type="protein sequence ID" value="RZC59648"/>
    <property type="gene ID" value="C5167_006959"/>
</dbReference>
<gene>
    <name evidence="1" type="ORF">C5167_006959</name>
</gene>